<keyword evidence="3" id="KW-1185">Reference proteome</keyword>
<dbReference type="Gene3D" id="1.20.58.1690">
    <property type="match status" value="1"/>
</dbReference>
<dbReference type="SMART" id="SM01324">
    <property type="entry name" value="YARHG"/>
    <property type="match status" value="1"/>
</dbReference>
<evidence type="ECO:0000259" key="1">
    <source>
        <dbReference type="SMART" id="SM01324"/>
    </source>
</evidence>
<accession>A0A511NHW2</accession>
<name>A0A511NHW2_9FLAO</name>
<proteinExistence type="predicted"/>
<organism evidence="2 3">
    <name type="scientific">Empedobacter brevis NBRC 14943 = ATCC 43319</name>
    <dbReference type="NCBI Taxonomy" id="1218108"/>
    <lineage>
        <taxon>Bacteria</taxon>
        <taxon>Pseudomonadati</taxon>
        <taxon>Bacteroidota</taxon>
        <taxon>Flavobacteriia</taxon>
        <taxon>Flavobacteriales</taxon>
        <taxon>Weeksellaceae</taxon>
        <taxon>Empedobacter</taxon>
    </lineage>
</organism>
<dbReference type="OrthoDB" id="353549at2"/>
<dbReference type="GeneID" id="84649872"/>
<gene>
    <name evidence="2" type="ORF">EB1_21850</name>
</gene>
<protein>
    <recommendedName>
        <fullName evidence="1">YARHG domain-containing protein</fullName>
    </recommendedName>
</protein>
<evidence type="ECO:0000313" key="2">
    <source>
        <dbReference type="EMBL" id="GEM52395.1"/>
    </source>
</evidence>
<reference evidence="2 3" key="1">
    <citation type="submission" date="2019-07" db="EMBL/GenBank/DDBJ databases">
        <title>Whole genome shotgun sequence of Empedobacter brevis NBRC 14943.</title>
        <authorList>
            <person name="Hosoyama A."/>
            <person name="Uohara A."/>
            <person name="Ohji S."/>
            <person name="Ichikawa N."/>
        </authorList>
    </citation>
    <scope>NUCLEOTIDE SEQUENCE [LARGE SCALE GENOMIC DNA]</scope>
    <source>
        <strain evidence="2 3">NBRC 14943</strain>
    </source>
</reference>
<dbReference type="InterPro" id="IPR025582">
    <property type="entry name" value="YARHG_dom"/>
</dbReference>
<comment type="caution">
    <text evidence="2">The sequence shown here is derived from an EMBL/GenBank/DDBJ whole genome shotgun (WGS) entry which is preliminary data.</text>
</comment>
<dbReference type="InterPro" id="IPR038434">
    <property type="entry name" value="YARHG_sf"/>
</dbReference>
<feature type="domain" description="YARHG" evidence="1">
    <location>
        <begin position="216"/>
        <end position="298"/>
    </location>
</feature>
<evidence type="ECO:0000313" key="3">
    <source>
        <dbReference type="Proteomes" id="UP000321245"/>
    </source>
</evidence>
<dbReference type="AlphaFoldDB" id="A0A511NHW2"/>
<dbReference type="Proteomes" id="UP000321245">
    <property type="component" value="Unassembled WGS sequence"/>
</dbReference>
<dbReference type="STRING" id="1218108.GCA_000382425_01692"/>
<dbReference type="EMBL" id="BJXC01000015">
    <property type="protein sequence ID" value="GEM52395.1"/>
    <property type="molecule type" value="Genomic_DNA"/>
</dbReference>
<dbReference type="Pfam" id="PF13308">
    <property type="entry name" value="YARHG"/>
    <property type="match status" value="1"/>
</dbReference>
<dbReference type="RefSeq" id="WP_019975183.1">
    <property type="nucleotide sequence ID" value="NZ_BJXC01000015.1"/>
</dbReference>
<dbReference type="PROSITE" id="PS51257">
    <property type="entry name" value="PROKAR_LIPOPROTEIN"/>
    <property type="match status" value="1"/>
</dbReference>
<sequence>MKKLTLIICTLFSIVSCKDDKKETVKNDHVNDTISTFHIEPTQEDVGLWSGLFEADSVDYEKGDNWSLRNRITVVIQKINDDNTLEGYSVSAGNIRPFKGDLVKEGASRYVMANEPGDHKYDGTFKFNISENDDSIYGTWVSKRKDLPVLSRKFSLKKTTFKYDPKNKLVQPKYGENGEYTDEYDNVDWVNSKKEKYEEEMDGEEYFIYVNRAASNEIYQLNGSAQQLTEKQLKNLHKLDLEIIRNTIYARHGYTFANRGARQFFDYVDWYVPLYTNVEKELSPIEKQNIALLKRFEKYATDNYDQYGR</sequence>